<gene>
    <name evidence="3" type="ORF">PCOR1329_LOCUS10188</name>
</gene>
<reference evidence="3" key="1">
    <citation type="submission" date="2023-10" db="EMBL/GenBank/DDBJ databases">
        <authorList>
            <person name="Chen Y."/>
            <person name="Shah S."/>
            <person name="Dougan E. K."/>
            <person name="Thang M."/>
            <person name="Chan C."/>
        </authorList>
    </citation>
    <scope>NUCLEOTIDE SEQUENCE [LARGE SCALE GENOMIC DNA]</scope>
</reference>
<name>A0ABN9QDW1_9DINO</name>
<evidence type="ECO:0000256" key="2">
    <source>
        <dbReference type="SAM" id="SignalP"/>
    </source>
</evidence>
<evidence type="ECO:0000313" key="3">
    <source>
        <dbReference type="EMBL" id="CAK0802807.1"/>
    </source>
</evidence>
<feature type="signal peptide" evidence="2">
    <location>
        <begin position="1"/>
        <end position="17"/>
    </location>
</feature>
<dbReference type="Proteomes" id="UP001189429">
    <property type="component" value="Unassembled WGS sequence"/>
</dbReference>
<comment type="caution">
    <text evidence="3">The sequence shown here is derived from an EMBL/GenBank/DDBJ whole genome shotgun (WGS) entry which is preliminary data.</text>
</comment>
<evidence type="ECO:0000313" key="4">
    <source>
        <dbReference type="Proteomes" id="UP001189429"/>
    </source>
</evidence>
<feature type="transmembrane region" description="Helical" evidence="1">
    <location>
        <begin position="960"/>
        <end position="977"/>
    </location>
</feature>
<keyword evidence="1" id="KW-0812">Transmembrane</keyword>
<protein>
    <submittedName>
        <fullName evidence="3">Uncharacterized protein</fullName>
    </submittedName>
</protein>
<keyword evidence="1" id="KW-1133">Transmembrane helix</keyword>
<feature type="transmembrane region" description="Helical" evidence="1">
    <location>
        <begin position="842"/>
        <end position="863"/>
    </location>
</feature>
<proteinExistence type="predicted"/>
<evidence type="ECO:0000256" key="1">
    <source>
        <dbReference type="SAM" id="Phobius"/>
    </source>
</evidence>
<feature type="chain" id="PRO_5047360623" evidence="2">
    <location>
        <begin position="18"/>
        <end position="1020"/>
    </location>
</feature>
<feature type="transmembrane region" description="Helical" evidence="1">
    <location>
        <begin position="750"/>
        <end position="775"/>
    </location>
</feature>
<keyword evidence="4" id="KW-1185">Reference proteome</keyword>
<feature type="transmembrane region" description="Helical" evidence="1">
    <location>
        <begin position="782"/>
        <end position="806"/>
    </location>
</feature>
<organism evidence="3 4">
    <name type="scientific">Prorocentrum cordatum</name>
    <dbReference type="NCBI Taxonomy" id="2364126"/>
    <lineage>
        <taxon>Eukaryota</taxon>
        <taxon>Sar</taxon>
        <taxon>Alveolata</taxon>
        <taxon>Dinophyceae</taxon>
        <taxon>Prorocentrales</taxon>
        <taxon>Prorocentraceae</taxon>
        <taxon>Prorocentrum</taxon>
    </lineage>
</organism>
<feature type="transmembrane region" description="Helical" evidence="1">
    <location>
        <begin position="989"/>
        <end position="1012"/>
    </location>
</feature>
<dbReference type="EMBL" id="CAUYUJ010002887">
    <property type="protein sequence ID" value="CAK0802807.1"/>
    <property type="molecule type" value="Genomic_DNA"/>
</dbReference>
<accession>A0ABN9QDW1</accession>
<sequence>MASAFAIALLLAAGAEGARPALDLEGAGLRVEDSGGDGASRSWEKRGCADVVPGAEAFHFGSCRCAAAGARLAGGDAACKLEEEEDGPGGLQEDVFLPDSVQGKGCFCRGTLAGSSAGEGGFLEMADGEPRCPILAEVSSLEECSEATAALALDGGGPFLNHHLLSTSFCYLRDKGNDAATSFWNPEPPTYMQGNPVPGSRPVCRGTSYYLQDRAAERGMCPEGHELLSGEECRAALALMTGQRVSRYRLEPAHAWGCRLEATEVPIGRALVTVTEAVFLYRPEGSQSLTVNPHFFTLKGSVCRTSNSTAIAEQAIGILKKPWSSVDLIINAIRQLSASGRKGADRSEALVPYLWHEDITKGSAKKVTSDATQYARACVAVGMVPAWERHKGLKGKILSLDIENGTAELAGGVDSVHVPIRALHGLGTWQPRRVSAAAVGALGVFFGYDLVDASEIGNTIAKVLKKHLREISSHEEWLKNLGSSSPDMAVRDGARELGLLGSAWKRESLNRKAILRDTARHLVKDVRTRKAFEKAQQEKKKVSQERNISQSLSRQVGMHIVFDSAHTLKMPRGTMLLWTSLNEVEAHRCPRVPACPGVDLKLEDLEGLNHSLGNGPCAQGYSPNAPGCAGCASPESGRSPIDVFTCGACGDYTTEVLRHISVPLALYLFGMKSAYDPSEAECFGSVTTVFLSFHSTASLVLSSIEASPIGIEHNVSALLGSLTVGAESASGMPSGSIDCLVKRPAGITSWLLHSAAVPVTIFLLWVVGAVALGYIRGERPNYIVIIVRPMAVFVKSFFPMIFAGVWRAWPCFHTQGAPSRALMIYNVNETCPVLFSRHPDPGLVLCLCGALLCCVLGPGLWLITMRPAAWGEGPREAVWGVLNRPYEERRQFWEVVMLARRMLLAAVAVLCPMSYSPNAHLKAVLMINVAALGAHAKAWPYKKKITEGMPKYLNINNIELLSLLTCCASTILASYLLEDAWTHEESLDLAVMGSSIVLILAFSTLLVGLLLYTGANKLRA</sequence>
<keyword evidence="1" id="KW-0472">Membrane</keyword>
<keyword evidence="2" id="KW-0732">Signal</keyword>